<name>A0A919S4W8_9ACTN</name>
<gene>
    <name evidence="1" type="ORF">Aau02nite_08040</name>
</gene>
<dbReference type="EMBL" id="BOQL01000006">
    <property type="protein sequence ID" value="GIM64050.1"/>
    <property type="molecule type" value="Genomic_DNA"/>
</dbReference>
<accession>A0A919S4W8</accession>
<dbReference type="InterPro" id="IPR017520">
    <property type="entry name" value="CHP03086"/>
</dbReference>
<proteinExistence type="predicted"/>
<dbReference type="InterPro" id="IPR034660">
    <property type="entry name" value="DinB/YfiT-like"/>
</dbReference>
<comment type="caution">
    <text evidence="1">The sequence shown here is derived from an EMBL/GenBank/DDBJ whole genome shotgun (WGS) entry which is preliminary data.</text>
</comment>
<dbReference type="SUPFAM" id="SSF109854">
    <property type="entry name" value="DinB/YfiT-like putative metalloenzymes"/>
    <property type="match status" value="1"/>
</dbReference>
<protein>
    <recommendedName>
        <fullName evidence="3">TIGR03086 family protein</fullName>
    </recommendedName>
</protein>
<dbReference type="Proteomes" id="UP000681340">
    <property type="component" value="Unassembled WGS sequence"/>
</dbReference>
<dbReference type="NCBIfam" id="TIGR03083">
    <property type="entry name" value="maleylpyruvate isomerase family mycothiol-dependent enzyme"/>
    <property type="match status" value="1"/>
</dbReference>
<dbReference type="InterPro" id="IPR017517">
    <property type="entry name" value="Maleyloyr_isom"/>
</dbReference>
<evidence type="ECO:0000313" key="1">
    <source>
        <dbReference type="EMBL" id="GIM64050.1"/>
    </source>
</evidence>
<dbReference type="AlphaFoldDB" id="A0A919S4W8"/>
<organism evidence="1 2">
    <name type="scientific">Actinoplanes auranticolor</name>
    <dbReference type="NCBI Taxonomy" id="47988"/>
    <lineage>
        <taxon>Bacteria</taxon>
        <taxon>Bacillati</taxon>
        <taxon>Actinomycetota</taxon>
        <taxon>Actinomycetes</taxon>
        <taxon>Micromonosporales</taxon>
        <taxon>Micromonosporaceae</taxon>
        <taxon>Actinoplanes</taxon>
    </lineage>
</organism>
<dbReference type="NCBIfam" id="TIGR03086">
    <property type="entry name" value="TIGR03086 family metal-binding protein"/>
    <property type="match status" value="1"/>
</dbReference>
<dbReference type="RefSeq" id="WP_212986924.1">
    <property type="nucleotide sequence ID" value="NZ_BAABEA010000051.1"/>
</dbReference>
<sequence length="194" mass="21371">MALSEIPAERHRQIAGLFTDRVRGTRSWDVPAPVAGWTARDVVRHLTDWFPGFLAAGAAIDLPRGPSVDDDPVRAWQVHCDGVQAVLDDPATAHRELSNPHLGSLPLADAIDRFYTSDVFMHTWDLSRATGQDDRLDPAFCAGLLAGMEQMEEVMRSSGQYGARVEVPADADVQTRLLGFIGRDPAWRSEVTRP</sequence>
<keyword evidence="2" id="KW-1185">Reference proteome</keyword>
<reference evidence="1" key="1">
    <citation type="submission" date="2021-03" db="EMBL/GenBank/DDBJ databases">
        <title>Whole genome shotgun sequence of Actinoplanes auranticolor NBRC 12245.</title>
        <authorList>
            <person name="Komaki H."/>
            <person name="Tamura T."/>
        </authorList>
    </citation>
    <scope>NUCLEOTIDE SEQUENCE</scope>
    <source>
        <strain evidence="1">NBRC 12245</strain>
    </source>
</reference>
<evidence type="ECO:0008006" key="3">
    <source>
        <dbReference type="Google" id="ProtNLM"/>
    </source>
</evidence>
<evidence type="ECO:0000313" key="2">
    <source>
        <dbReference type="Proteomes" id="UP000681340"/>
    </source>
</evidence>